<evidence type="ECO:0000256" key="4">
    <source>
        <dbReference type="ARBA" id="ARBA00022692"/>
    </source>
</evidence>
<dbReference type="PANTHER" id="PTHR30443:SF2">
    <property type="entry name" value="PHOSPHOETHANOLAMINE TRANSFERASE EPTC"/>
    <property type="match status" value="1"/>
</dbReference>
<dbReference type="InterPro" id="IPR058130">
    <property type="entry name" value="PEA_transf_C"/>
</dbReference>
<evidence type="ECO:0000256" key="2">
    <source>
        <dbReference type="ARBA" id="ARBA00022475"/>
    </source>
</evidence>
<sequence length="395" mass="46142">MPVLFKNKIFTLDSCKSNFVFFNLLPLVVCVSVLKFSGLIVYNLPYIVVKSYFQYTKQIDSIEQFNNNAKTLDVTSTTNNDLLVIVIGESATRQHMSIYGYEKNTTPYLNRLKNTISVYSDVISSQVYTTGSLVDALTLKNRENPYKNETLIPFFKNAGYKVSWLSNQRPVGVHDNMISRLSSTADNKIYLTFNDFRDNTSFDEVLLPLLDDRIKSKEKQVIFIHLSGSHYDYEKRIPKSFKYFGSSGDQHNQKVINAYDNSILYTDYILSEIIKKVDKVNLKSAVVYFSDHGDEVYDTRNFFGHFQNKPTPAMYEIPFLVWTSSTFEKPENFEIDTCRKYMLDDLPHSLTHFFGLKNKFLIEERSVFSKKFEPRLRKVYRGLDYSKFKKQFMYE</sequence>
<name>A0ABS6VZ40_9FLAO</name>
<gene>
    <name evidence="9" type="ORF">KW502_03490</name>
</gene>
<dbReference type="CDD" id="cd16017">
    <property type="entry name" value="LptA"/>
    <property type="match status" value="1"/>
</dbReference>
<dbReference type="InterPro" id="IPR040423">
    <property type="entry name" value="PEA_transferase"/>
</dbReference>
<evidence type="ECO:0000256" key="1">
    <source>
        <dbReference type="ARBA" id="ARBA00004651"/>
    </source>
</evidence>
<evidence type="ECO:0000256" key="3">
    <source>
        <dbReference type="ARBA" id="ARBA00022679"/>
    </source>
</evidence>
<evidence type="ECO:0000256" key="5">
    <source>
        <dbReference type="ARBA" id="ARBA00022989"/>
    </source>
</evidence>
<comment type="caution">
    <text evidence="9">The sequence shown here is derived from an EMBL/GenBank/DDBJ whole genome shotgun (WGS) entry which is preliminary data.</text>
</comment>
<feature type="transmembrane region" description="Helical" evidence="7">
    <location>
        <begin position="20"/>
        <end position="42"/>
    </location>
</feature>
<feature type="domain" description="Sulfatase N-terminal" evidence="8">
    <location>
        <begin position="83"/>
        <end position="335"/>
    </location>
</feature>
<comment type="subcellular location">
    <subcellularLocation>
        <location evidence="1">Cell membrane</location>
        <topology evidence="1">Multi-pass membrane protein</topology>
    </subcellularLocation>
</comment>
<proteinExistence type="predicted"/>
<dbReference type="GO" id="GO:0016740">
    <property type="term" value="F:transferase activity"/>
    <property type="evidence" value="ECO:0007669"/>
    <property type="project" value="UniProtKB-KW"/>
</dbReference>
<evidence type="ECO:0000256" key="6">
    <source>
        <dbReference type="ARBA" id="ARBA00023136"/>
    </source>
</evidence>
<dbReference type="RefSeq" id="WP_219039150.1">
    <property type="nucleotide sequence ID" value="NZ_JAHWDF010000003.1"/>
</dbReference>
<dbReference type="Pfam" id="PF00884">
    <property type="entry name" value="Sulfatase"/>
    <property type="match status" value="1"/>
</dbReference>
<keyword evidence="3 9" id="KW-0808">Transferase</keyword>
<dbReference type="Proteomes" id="UP000719267">
    <property type="component" value="Unassembled WGS sequence"/>
</dbReference>
<dbReference type="EMBL" id="JAHWDF010000003">
    <property type="protein sequence ID" value="MBW2960861.1"/>
    <property type="molecule type" value="Genomic_DNA"/>
</dbReference>
<protein>
    <submittedName>
        <fullName evidence="9">Phosphoethanolamine transferase</fullName>
    </submittedName>
</protein>
<keyword evidence="2" id="KW-1003">Cell membrane</keyword>
<evidence type="ECO:0000313" key="10">
    <source>
        <dbReference type="Proteomes" id="UP000719267"/>
    </source>
</evidence>
<keyword evidence="5 7" id="KW-1133">Transmembrane helix</keyword>
<accession>A0ABS6VZ40</accession>
<evidence type="ECO:0000313" key="9">
    <source>
        <dbReference type="EMBL" id="MBW2960861.1"/>
    </source>
</evidence>
<organism evidence="9 10">
    <name type="scientific">Mesonia aestuariivivens</name>
    <dbReference type="NCBI Taxonomy" id="2796128"/>
    <lineage>
        <taxon>Bacteria</taxon>
        <taxon>Pseudomonadati</taxon>
        <taxon>Bacteroidota</taxon>
        <taxon>Flavobacteriia</taxon>
        <taxon>Flavobacteriales</taxon>
        <taxon>Flavobacteriaceae</taxon>
        <taxon>Mesonia</taxon>
    </lineage>
</organism>
<dbReference type="PANTHER" id="PTHR30443">
    <property type="entry name" value="INNER MEMBRANE PROTEIN"/>
    <property type="match status" value="1"/>
</dbReference>
<keyword evidence="6 7" id="KW-0472">Membrane</keyword>
<evidence type="ECO:0000259" key="8">
    <source>
        <dbReference type="Pfam" id="PF00884"/>
    </source>
</evidence>
<reference evidence="9 10" key="1">
    <citation type="submission" date="2021-07" db="EMBL/GenBank/DDBJ databases">
        <title>Mesonia aestuariivivens sp. nov., isolated from a tidal flat.</title>
        <authorList>
            <person name="Kim Y.-O."/>
            <person name="Yoon J.-H."/>
        </authorList>
    </citation>
    <scope>NUCLEOTIDE SEQUENCE [LARGE SCALE GENOMIC DNA]</scope>
    <source>
        <strain evidence="9 10">JHPTF-M18</strain>
    </source>
</reference>
<keyword evidence="10" id="KW-1185">Reference proteome</keyword>
<dbReference type="InterPro" id="IPR000917">
    <property type="entry name" value="Sulfatase_N"/>
</dbReference>
<evidence type="ECO:0000256" key="7">
    <source>
        <dbReference type="SAM" id="Phobius"/>
    </source>
</evidence>
<keyword evidence="4 7" id="KW-0812">Transmembrane</keyword>